<dbReference type="Pfam" id="PF13291">
    <property type="entry name" value="ACT_4"/>
    <property type="match status" value="1"/>
</dbReference>
<dbReference type="CDD" id="cd04876">
    <property type="entry name" value="ACT_RelA-SpoT"/>
    <property type="match status" value="1"/>
</dbReference>
<dbReference type="SMART" id="SM00954">
    <property type="entry name" value="RelA_SpoT"/>
    <property type="match status" value="1"/>
</dbReference>
<dbReference type="SMART" id="SM00471">
    <property type="entry name" value="HDc"/>
    <property type="match status" value="1"/>
</dbReference>
<evidence type="ECO:0000313" key="5">
    <source>
        <dbReference type="Proteomes" id="UP000178495"/>
    </source>
</evidence>
<dbReference type="InterPro" id="IPR033655">
    <property type="entry name" value="TGS_RelA/SpoT"/>
</dbReference>
<dbReference type="InterPro" id="IPR012675">
    <property type="entry name" value="Beta-grasp_dom_sf"/>
</dbReference>
<dbReference type="Gene3D" id="1.10.3210.10">
    <property type="entry name" value="Hypothetical protein af1432"/>
    <property type="match status" value="1"/>
</dbReference>
<dbReference type="AlphaFoldDB" id="A0A1G2CLC1"/>
<dbReference type="SUPFAM" id="SSF81271">
    <property type="entry name" value="TGS-like"/>
    <property type="match status" value="1"/>
</dbReference>
<accession>A0A1G2CLC1</accession>
<comment type="function">
    <text evidence="1">In eubacteria ppGpp (guanosine 3'-diphosphate 5'-diphosphate) is a mediator of the stringent response that coordinates a variety of cellular activities in response to changes in nutritional abundance.</text>
</comment>
<reference evidence="4 5" key="1">
    <citation type="journal article" date="2016" name="Nat. Commun.">
        <title>Thousands of microbial genomes shed light on interconnected biogeochemical processes in an aquifer system.</title>
        <authorList>
            <person name="Anantharaman K."/>
            <person name="Brown C.T."/>
            <person name="Hug L.A."/>
            <person name="Sharon I."/>
            <person name="Castelle C.J."/>
            <person name="Probst A.J."/>
            <person name="Thomas B.C."/>
            <person name="Singh A."/>
            <person name="Wilkins M.J."/>
            <person name="Karaoz U."/>
            <person name="Brodie E.L."/>
            <person name="Williams K.H."/>
            <person name="Hubbard S.S."/>
            <person name="Banfield J.F."/>
        </authorList>
    </citation>
    <scope>NUCLEOTIDE SEQUENCE [LARGE SCALE GENOMIC DNA]</scope>
</reference>
<evidence type="ECO:0000259" key="2">
    <source>
        <dbReference type="PROSITE" id="PS51671"/>
    </source>
</evidence>
<comment type="similarity">
    <text evidence="1">Belongs to the relA/spoT family.</text>
</comment>
<dbReference type="GO" id="GO:0015969">
    <property type="term" value="P:guanosine tetraphosphate metabolic process"/>
    <property type="evidence" value="ECO:0007669"/>
    <property type="project" value="InterPro"/>
</dbReference>
<dbReference type="InterPro" id="IPR043519">
    <property type="entry name" value="NT_sf"/>
</dbReference>
<sequence>MSVKDIIQKDPDGLVARAFRFAERAHSGQRRKTSEPYMNHLTATAEKLSEWRLDDTSVAAGLLHDVLEDTSVHIDELRRSFGDEVTLLVDGVTKLGKVKYRGAKAKVENLRKMIFALSQDLRVIFIKLADRLHNMRTLGVLPPQKQKRIAEETAEVYAPIASRLGMYELAGELQDLAFPYLHPKESRWLKTQIAEEYGVRRAYLEKIWPALEQMLHGATIVPAAVDFRAKRAYSLYRKLLRFDMDINKIYDLVALRVIVDTTQDCYAALGTIHGHWPPLPGRIKDYIAMPKANNYRSLHTTVIGPEGRYVEIQLRTKEMHEENEYGIAAHWLYKAATDGQTTQPRWDQQFKNTLQWVQQLKQWQEQYRDAEINPEDFLSAMKVEFFRDRTFAITPQGDVIDLPQGSTPVDFAYHIHTDIGNACAGATVNGQFVPLNHELRSGDMVEILTQKNKKPSEDWLSFVKTALAREHIKSALRERTRTSTLRIHPSKAELKIVAQNRIGLLKDVSATITQSHVNILDAHTGSQPSGNSSMIKIHCETADRKKIEKLVLKLKKIRGVKQISYQLL</sequence>
<dbReference type="Proteomes" id="UP000178495">
    <property type="component" value="Unassembled WGS sequence"/>
</dbReference>
<dbReference type="InterPro" id="IPR012676">
    <property type="entry name" value="TGS-like"/>
</dbReference>
<proteinExistence type="inferred from homology"/>
<evidence type="ECO:0008006" key="6">
    <source>
        <dbReference type="Google" id="ProtNLM"/>
    </source>
</evidence>
<dbReference type="NCBIfam" id="TIGR00691">
    <property type="entry name" value="spoT_relA"/>
    <property type="match status" value="1"/>
</dbReference>
<organism evidence="4 5">
    <name type="scientific">Candidatus Liptonbacteria bacterium RIFCSPLOWO2_01_FULL_56_20</name>
    <dbReference type="NCBI Taxonomy" id="1798652"/>
    <lineage>
        <taxon>Bacteria</taxon>
        <taxon>Candidatus Liptoniibacteriota</taxon>
    </lineage>
</organism>
<dbReference type="PROSITE" id="PS51671">
    <property type="entry name" value="ACT"/>
    <property type="match status" value="1"/>
</dbReference>
<dbReference type="FunFam" id="3.30.460.10:FF:000001">
    <property type="entry name" value="GTP pyrophosphokinase RelA"/>
    <property type="match status" value="1"/>
</dbReference>
<dbReference type="FunFam" id="1.10.3210.10:FF:000001">
    <property type="entry name" value="GTP pyrophosphokinase RelA"/>
    <property type="match status" value="1"/>
</dbReference>
<comment type="caution">
    <text evidence="4">The sequence shown here is derived from an EMBL/GenBank/DDBJ whole genome shotgun (WGS) entry which is preliminary data.</text>
</comment>
<dbReference type="FunFam" id="3.10.20.30:FF:000002">
    <property type="entry name" value="GTP pyrophosphokinase (RelA/SpoT)"/>
    <property type="match status" value="1"/>
</dbReference>
<dbReference type="Pfam" id="PF13328">
    <property type="entry name" value="HD_4"/>
    <property type="match status" value="1"/>
</dbReference>
<dbReference type="Gene3D" id="3.10.20.30">
    <property type="match status" value="1"/>
</dbReference>
<protein>
    <recommendedName>
        <fullName evidence="6">GTP pyrophosphokinase</fullName>
    </recommendedName>
</protein>
<dbReference type="InterPro" id="IPR004811">
    <property type="entry name" value="RelA/Spo_fam"/>
</dbReference>
<dbReference type="InterPro" id="IPR002912">
    <property type="entry name" value="ACT_dom"/>
</dbReference>
<gene>
    <name evidence="4" type="ORF">A3A43_03415</name>
</gene>
<dbReference type="PROSITE" id="PS51880">
    <property type="entry name" value="TGS"/>
    <property type="match status" value="1"/>
</dbReference>
<evidence type="ECO:0000256" key="1">
    <source>
        <dbReference type="RuleBase" id="RU003847"/>
    </source>
</evidence>
<evidence type="ECO:0000259" key="3">
    <source>
        <dbReference type="PROSITE" id="PS51880"/>
    </source>
</evidence>
<dbReference type="GO" id="GO:0005886">
    <property type="term" value="C:plasma membrane"/>
    <property type="evidence" value="ECO:0007669"/>
    <property type="project" value="TreeGrafter"/>
</dbReference>
<name>A0A1G2CLC1_9BACT</name>
<dbReference type="STRING" id="1798652.A3A43_03415"/>
<dbReference type="CDD" id="cd01668">
    <property type="entry name" value="TGS_RSH"/>
    <property type="match status" value="1"/>
</dbReference>
<dbReference type="PANTHER" id="PTHR21262">
    <property type="entry name" value="GUANOSINE-3',5'-BIS DIPHOSPHATE 3'-PYROPHOSPHOHYDROLASE"/>
    <property type="match status" value="1"/>
</dbReference>
<dbReference type="CDD" id="cd05399">
    <property type="entry name" value="NT_Rel-Spo_like"/>
    <property type="match status" value="1"/>
</dbReference>
<dbReference type="InterPro" id="IPR004095">
    <property type="entry name" value="TGS"/>
</dbReference>
<dbReference type="PANTHER" id="PTHR21262:SF31">
    <property type="entry name" value="GTP PYROPHOSPHOKINASE"/>
    <property type="match status" value="1"/>
</dbReference>
<dbReference type="InterPro" id="IPR045865">
    <property type="entry name" value="ACT-like_dom_sf"/>
</dbReference>
<dbReference type="Gene3D" id="3.30.460.10">
    <property type="entry name" value="Beta Polymerase, domain 2"/>
    <property type="match status" value="1"/>
</dbReference>
<dbReference type="InterPro" id="IPR003607">
    <property type="entry name" value="HD/PDEase_dom"/>
</dbReference>
<dbReference type="EMBL" id="MHLC01000010">
    <property type="protein sequence ID" value="OGZ01461.1"/>
    <property type="molecule type" value="Genomic_DNA"/>
</dbReference>
<evidence type="ECO:0000313" key="4">
    <source>
        <dbReference type="EMBL" id="OGZ01461.1"/>
    </source>
</evidence>
<dbReference type="Pfam" id="PF04607">
    <property type="entry name" value="RelA_SpoT"/>
    <property type="match status" value="1"/>
</dbReference>
<dbReference type="Gene3D" id="3.30.70.260">
    <property type="match status" value="1"/>
</dbReference>
<dbReference type="Pfam" id="PF02824">
    <property type="entry name" value="TGS"/>
    <property type="match status" value="1"/>
</dbReference>
<dbReference type="SUPFAM" id="SSF109604">
    <property type="entry name" value="HD-domain/PDEase-like"/>
    <property type="match status" value="1"/>
</dbReference>
<dbReference type="SUPFAM" id="SSF81301">
    <property type="entry name" value="Nucleotidyltransferase"/>
    <property type="match status" value="1"/>
</dbReference>
<feature type="domain" description="ACT" evidence="2">
    <location>
        <begin position="493"/>
        <end position="568"/>
    </location>
</feature>
<dbReference type="SUPFAM" id="SSF55021">
    <property type="entry name" value="ACT-like"/>
    <property type="match status" value="1"/>
</dbReference>
<dbReference type="CDD" id="cd00077">
    <property type="entry name" value="HDc"/>
    <property type="match status" value="1"/>
</dbReference>
<feature type="domain" description="TGS" evidence="3">
    <location>
        <begin position="379"/>
        <end position="449"/>
    </location>
</feature>
<dbReference type="InterPro" id="IPR007685">
    <property type="entry name" value="RelA_SpoT"/>
</dbReference>